<accession>A0A2K8U6R2</accession>
<proteinExistence type="predicted"/>
<gene>
    <name evidence="1" type="ORF">THSYN_09120</name>
</gene>
<organism evidence="1 2">
    <name type="scientific">Candidatus Thiodictyon syntrophicum</name>
    <dbReference type="NCBI Taxonomy" id="1166950"/>
    <lineage>
        <taxon>Bacteria</taxon>
        <taxon>Pseudomonadati</taxon>
        <taxon>Pseudomonadota</taxon>
        <taxon>Gammaproteobacteria</taxon>
        <taxon>Chromatiales</taxon>
        <taxon>Chromatiaceae</taxon>
        <taxon>Thiodictyon</taxon>
    </lineage>
</organism>
<dbReference type="Proteomes" id="UP000232638">
    <property type="component" value="Chromosome"/>
</dbReference>
<evidence type="ECO:0000313" key="1">
    <source>
        <dbReference type="EMBL" id="AUB81099.1"/>
    </source>
</evidence>
<sequence>MTTVAKPDRLLFRFRPADSSNGISRATLARLAETLGFTETQVMHYALNRLASEVLPAYEPDDGELTPEQVDAIRQAEPQGRVHSVSSSLF</sequence>
<reference evidence="1 2" key="1">
    <citation type="submission" date="2017-03" db="EMBL/GenBank/DDBJ databases">
        <title>Complete genome sequence of Candidatus 'Thiodictyon syntrophicum' sp. nov. strain Cad16T, a photolithoautotroph purple sulfur bacterium isolated from an alpine meromictic lake.</title>
        <authorList>
            <person name="Luedin S.M."/>
            <person name="Pothier J.F."/>
            <person name="Danza F."/>
            <person name="Storelli N."/>
            <person name="Wittwer M."/>
            <person name="Tonolla M."/>
        </authorList>
    </citation>
    <scope>NUCLEOTIDE SEQUENCE [LARGE SCALE GENOMIC DNA]</scope>
    <source>
        <strain evidence="1 2">Cad16T</strain>
    </source>
</reference>
<dbReference type="EMBL" id="CP020370">
    <property type="protein sequence ID" value="AUB81099.1"/>
    <property type="molecule type" value="Genomic_DNA"/>
</dbReference>
<name>A0A2K8U6R2_9GAMM</name>
<dbReference type="KEGG" id="tsy:THSYN_09120"/>
<keyword evidence="2" id="KW-1185">Reference proteome</keyword>
<dbReference type="OrthoDB" id="6906439at2"/>
<dbReference type="AlphaFoldDB" id="A0A2K8U6R2"/>
<evidence type="ECO:0000313" key="2">
    <source>
        <dbReference type="Proteomes" id="UP000232638"/>
    </source>
</evidence>
<protein>
    <submittedName>
        <fullName evidence="1">Uncharacterized protein</fullName>
    </submittedName>
</protein>
<dbReference type="RefSeq" id="WP_100918876.1">
    <property type="nucleotide sequence ID" value="NZ_CP020370.1"/>
</dbReference>